<evidence type="ECO:0000313" key="1">
    <source>
        <dbReference type="EMBL" id="VAW36807.1"/>
    </source>
</evidence>
<organism evidence="2">
    <name type="scientific">hydrothermal vent metagenome</name>
    <dbReference type="NCBI Taxonomy" id="652676"/>
    <lineage>
        <taxon>unclassified sequences</taxon>
        <taxon>metagenomes</taxon>
        <taxon>ecological metagenomes</taxon>
    </lineage>
</organism>
<dbReference type="SUPFAM" id="SSF51182">
    <property type="entry name" value="RmlC-like cupins"/>
    <property type="match status" value="1"/>
</dbReference>
<dbReference type="Gene3D" id="2.60.120.10">
    <property type="entry name" value="Jelly Rolls"/>
    <property type="match status" value="1"/>
</dbReference>
<dbReference type="PROSITE" id="PS51257">
    <property type="entry name" value="PROKAR_LIPOPROTEIN"/>
    <property type="match status" value="1"/>
</dbReference>
<proteinExistence type="predicted"/>
<dbReference type="EMBL" id="UOEW01000151">
    <property type="protein sequence ID" value="VAW36807.1"/>
    <property type="molecule type" value="Genomic_DNA"/>
</dbReference>
<dbReference type="EMBL" id="UOEW01000344">
    <property type="protein sequence ID" value="VAW42127.1"/>
    <property type="molecule type" value="Genomic_DNA"/>
</dbReference>
<sequence length="122" mass="13661">MIKVLPLAMVFLLFACSQTGNKLKGPLATGWQDKKVCEKLWENKHETILRCTFAPGIGHEKHTHNKNFGYALSGGKVQITDDRGTRVVNLATNSYFQSNGVNWHEIKNVGDTTVVYLIIESK</sequence>
<reference evidence="2" key="1">
    <citation type="submission" date="2018-06" db="EMBL/GenBank/DDBJ databases">
        <authorList>
            <person name="Zhirakovskaya E."/>
        </authorList>
    </citation>
    <scope>NUCLEOTIDE SEQUENCE</scope>
</reference>
<evidence type="ECO:0008006" key="3">
    <source>
        <dbReference type="Google" id="ProtNLM"/>
    </source>
</evidence>
<name>A0A3B0VUH2_9ZZZZ</name>
<protein>
    <recommendedName>
        <fullName evidence="3">Cupin 2 conserved barrel domain-containing protein</fullName>
    </recommendedName>
</protein>
<accession>A0A3B0VUH2</accession>
<dbReference type="InterPro" id="IPR014710">
    <property type="entry name" value="RmlC-like_jellyroll"/>
</dbReference>
<dbReference type="InterPro" id="IPR011051">
    <property type="entry name" value="RmlC_Cupin_sf"/>
</dbReference>
<gene>
    <name evidence="2" type="ORF">MNBD_GAMMA01-2268</name>
    <name evidence="1" type="ORF">MNBD_GAMMA01-644</name>
</gene>
<evidence type="ECO:0000313" key="2">
    <source>
        <dbReference type="EMBL" id="VAW42127.1"/>
    </source>
</evidence>
<dbReference type="AlphaFoldDB" id="A0A3B0VUH2"/>